<dbReference type="KEGG" id="cbae:COR50_10110"/>
<accession>A0A291R0K9</accession>
<evidence type="ECO:0000256" key="4">
    <source>
        <dbReference type="ARBA" id="ARBA00023002"/>
    </source>
</evidence>
<comment type="similarity">
    <text evidence="1">Belongs to the nitronate monooxygenase family. NMO class I subfamily.</text>
</comment>
<keyword evidence="4" id="KW-0560">Oxidoreductase</keyword>
<evidence type="ECO:0000256" key="3">
    <source>
        <dbReference type="ARBA" id="ARBA00022643"/>
    </source>
</evidence>
<evidence type="ECO:0000256" key="5">
    <source>
        <dbReference type="ARBA" id="ARBA00023033"/>
    </source>
</evidence>
<dbReference type="SUPFAM" id="SSF51412">
    <property type="entry name" value="Inosine monophosphate dehydrogenase (IMPDH)"/>
    <property type="match status" value="1"/>
</dbReference>
<evidence type="ECO:0000256" key="1">
    <source>
        <dbReference type="ARBA" id="ARBA00009881"/>
    </source>
</evidence>
<keyword evidence="7" id="KW-1185">Reference proteome</keyword>
<keyword evidence="5" id="KW-0503">Monooxygenase</keyword>
<dbReference type="GO" id="GO:0051213">
    <property type="term" value="F:dioxygenase activity"/>
    <property type="evidence" value="ECO:0007669"/>
    <property type="project" value="UniProtKB-KW"/>
</dbReference>
<dbReference type="GO" id="GO:0018580">
    <property type="term" value="F:nitronate monooxygenase activity"/>
    <property type="evidence" value="ECO:0007669"/>
    <property type="project" value="InterPro"/>
</dbReference>
<evidence type="ECO:0000313" key="7">
    <source>
        <dbReference type="Proteomes" id="UP000220133"/>
    </source>
</evidence>
<reference evidence="6 7" key="1">
    <citation type="submission" date="2017-10" db="EMBL/GenBank/DDBJ databases">
        <title>Paenichitinophaga pekingensis gen. nov., sp. nov., isolated from activated sludge.</title>
        <authorList>
            <person name="Jin D."/>
            <person name="Kong X."/>
            <person name="Deng Y."/>
            <person name="Bai Z."/>
        </authorList>
    </citation>
    <scope>NUCLEOTIDE SEQUENCE [LARGE SCALE GENOMIC DNA]</scope>
    <source>
        <strain evidence="6 7">13</strain>
    </source>
</reference>
<sequence length="317" mass="34187">MAPMFLVSNEAMVKAAMKAGIAGTFPSLNFRQAGELADLLARLNDYKTSLNNNHGTYGVNLIVQKTNPLYKKHLDACASARVPLYITSLGNPKEVIGAAHSYGAKVLCDVTNLKHAEKAAEVGCDGFIAVCAGAGGHAGPYPMHILVPALKKNFPGLTVVAAGGIATGQQMASATILGAEGVSIGTRFIASAEATVSDAYKEAIVEYGMEDIVLTERLSGTPCNVINTPMAQKMGYKQNWFEKMLSRSPRTKKYFKMLVQMRGMKKLEQAIKPGSYQHLWTAGQSLEMVHDILPVESIVERLISEYHESLQIIPGDI</sequence>
<keyword evidence="3" id="KW-0288">FMN</keyword>
<dbReference type="PANTHER" id="PTHR42747">
    <property type="entry name" value="NITRONATE MONOOXYGENASE-RELATED"/>
    <property type="match status" value="1"/>
</dbReference>
<keyword evidence="2" id="KW-0285">Flavoprotein</keyword>
<dbReference type="EMBL" id="CP023777">
    <property type="protein sequence ID" value="ATL49809.1"/>
    <property type="molecule type" value="Genomic_DNA"/>
</dbReference>
<dbReference type="PANTHER" id="PTHR42747:SF4">
    <property type="entry name" value="BLR1330 PROTEIN"/>
    <property type="match status" value="1"/>
</dbReference>
<evidence type="ECO:0000313" key="6">
    <source>
        <dbReference type="EMBL" id="ATL49809.1"/>
    </source>
</evidence>
<protein>
    <submittedName>
        <fullName evidence="6">2-nitropropane dioxygenase</fullName>
    </submittedName>
</protein>
<evidence type="ECO:0000256" key="2">
    <source>
        <dbReference type="ARBA" id="ARBA00022630"/>
    </source>
</evidence>
<dbReference type="AlphaFoldDB" id="A0A291R0K9"/>
<dbReference type="InterPro" id="IPR004136">
    <property type="entry name" value="NMO"/>
</dbReference>
<proteinExistence type="inferred from homology"/>
<dbReference type="Gene3D" id="3.20.20.70">
    <property type="entry name" value="Aldolase class I"/>
    <property type="match status" value="1"/>
</dbReference>
<dbReference type="OrthoDB" id="9778912at2"/>
<organism evidence="6 7">
    <name type="scientific">Chitinophaga caeni</name>
    <dbReference type="NCBI Taxonomy" id="2029983"/>
    <lineage>
        <taxon>Bacteria</taxon>
        <taxon>Pseudomonadati</taxon>
        <taxon>Bacteroidota</taxon>
        <taxon>Chitinophagia</taxon>
        <taxon>Chitinophagales</taxon>
        <taxon>Chitinophagaceae</taxon>
        <taxon>Chitinophaga</taxon>
    </lineage>
</organism>
<dbReference type="Proteomes" id="UP000220133">
    <property type="component" value="Chromosome"/>
</dbReference>
<dbReference type="Pfam" id="PF03060">
    <property type="entry name" value="NMO"/>
    <property type="match status" value="1"/>
</dbReference>
<name>A0A291R0K9_9BACT</name>
<dbReference type="InterPro" id="IPR013785">
    <property type="entry name" value="Aldolase_TIM"/>
</dbReference>
<keyword evidence="6" id="KW-0223">Dioxygenase</keyword>
<gene>
    <name evidence="6" type="ORF">COR50_10110</name>
</gene>
<dbReference type="CDD" id="cd04730">
    <property type="entry name" value="NPD_like"/>
    <property type="match status" value="1"/>
</dbReference>